<comment type="caution">
    <text evidence="1">The sequence shown here is derived from an EMBL/GenBank/DDBJ whole genome shotgun (WGS) entry which is preliminary data.</text>
</comment>
<protein>
    <submittedName>
        <fullName evidence="1">Uncharacterized protein</fullName>
    </submittedName>
</protein>
<proteinExistence type="predicted"/>
<dbReference type="AlphaFoldDB" id="A0A2T6ZIG9"/>
<dbReference type="OrthoDB" id="5397701at2759"/>
<dbReference type="STRING" id="42251.A0A2T6ZIG9"/>
<name>A0A2T6ZIG9_TUBBO</name>
<dbReference type="PANTHER" id="PTHR37331">
    <property type="entry name" value="YALI0F11671P"/>
    <property type="match status" value="1"/>
</dbReference>
<reference evidence="1 2" key="1">
    <citation type="submission" date="2017-04" db="EMBL/GenBank/DDBJ databases">
        <title>Draft genome sequence of Tuber borchii Vittad., a whitish edible truffle.</title>
        <authorList>
            <consortium name="DOE Joint Genome Institute"/>
            <person name="Murat C."/>
            <person name="Kuo A."/>
            <person name="Barry K.W."/>
            <person name="Clum A."/>
            <person name="Dockter R.B."/>
            <person name="Fauchery L."/>
            <person name="Iotti M."/>
            <person name="Kohler A."/>
            <person name="Labutti K."/>
            <person name="Lindquist E.A."/>
            <person name="Lipzen A."/>
            <person name="Ohm R.A."/>
            <person name="Wang M."/>
            <person name="Grigoriev I.V."/>
            <person name="Zambonelli A."/>
            <person name="Martin F.M."/>
        </authorList>
    </citation>
    <scope>NUCLEOTIDE SEQUENCE [LARGE SCALE GENOMIC DNA]</scope>
    <source>
        <strain evidence="1 2">Tbo3840</strain>
    </source>
</reference>
<dbReference type="Proteomes" id="UP000244722">
    <property type="component" value="Unassembled WGS sequence"/>
</dbReference>
<keyword evidence="2" id="KW-1185">Reference proteome</keyword>
<sequence>MSFLRRTGRGVLTRSFQCRQKSQSLRSISTRENNPHIYVFPGPSGTHILTLLPTTPPNPRLSLGTTGTLPPTPNTFHTNSHFLTLLHETLRAHVHNCPEVQASASTYASPGGSNIFAARKTHGAAVSKGGSGAGGANLQGGAGGGGMGGWVHVHDLRNPPPFGRVGDPGDIIGSVEVDGTGRVMEGRYEACTAYRVVTNEGILGLSDYLRGKLVERLEEEERKG</sequence>
<dbReference type="EMBL" id="NESQ01000239">
    <property type="protein sequence ID" value="PUU75269.1"/>
    <property type="molecule type" value="Genomic_DNA"/>
</dbReference>
<accession>A0A2T6ZIG9</accession>
<evidence type="ECO:0000313" key="2">
    <source>
        <dbReference type="Proteomes" id="UP000244722"/>
    </source>
</evidence>
<organism evidence="1 2">
    <name type="scientific">Tuber borchii</name>
    <name type="common">White truffle</name>
    <dbReference type="NCBI Taxonomy" id="42251"/>
    <lineage>
        <taxon>Eukaryota</taxon>
        <taxon>Fungi</taxon>
        <taxon>Dikarya</taxon>
        <taxon>Ascomycota</taxon>
        <taxon>Pezizomycotina</taxon>
        <taxon>Pezizomycetes</taxon>
        <taxon>Pezizales</taxon>
        <taxon>Tuberaceae</taxon>
        <taxon>Tuber</taxon>
    </lineage>
</organism>
<dbReference type="PANTHER" id="PTHR37331:SF1">
    <property type="entry name" value="YALI0F11671P"/>
    <property type="match status" value="1"/>
</dbReference>
<evidence type="ECO:0000313" key="1">
    <source>
        <dbReference type="EMBL" id="PUU75269.1"/>
    </source>
</evidence>
<gene>
    <name evidence="1" type="ORF">B9Z19DRAFT_359491</name>
</gene>